<gene>
    <name evidence="2" type="ORF">PYCCODRAFT_1462525</name>
</gene>
<evidence type="ECO:0000313" key="3">
    <source>
        <dbReference type="Proteomes" id="UP000193067"/>
    </source>
</evidence>
<reference evidence="2 3" key="1">
    <citation type="journal article" date="2015" name="Biotechnol. Biofuels">
        <title>Enhanced degradation of softwood versus hardwood by the white-rot fungus Pycnoporus coccineus.</title>
        <authorList>
            <person name="Couturier M."/>
            <person name="Navarro D."/>
            <person name="Chevret D."/>
            <person name="Henrissat B."/>
            <person name="Piumi F."/>
            <person name="Ruiz-Duenas F.J."/>
            <person name="Martinez A.T."/>
            <person name="Grigoriev I.V."/>
            <person name="Riley R."/>
            <person name="Lipzen A."/>
            <person name="Berrin J.G."/>
            <person name="Master E.R."/>
            <person name="Rosso M.N."/>
        </authorList>
    </citation>
    <scope>NUCLEOTIDE SEQUENCE [LARGE SCALE GENOMIC DNA]</scope>
    <source>
        <strain evidence="2 3">BRFM310</strain>
    </source>
</reference>
<evidence type="ECO:0000256" key="1">
    <source>
        <dbReference type="SAM" id="MobiDB-lite"/>
    </source>
</evidence>
<sequence>MSTRKDGKSLPPNAPVSSEPHGISCTLVPPTPPPTSQNFANAQAKPKGSSAKHSGGNKASSKKSS</sequence>
<dbReference type="Proteomes" id="UP000193067">
    <property type="component" value="Unassembled WGS sequence"/>
</dbReference>
<name>A0A1Y2J7N8_TRAC3</name>
<dbReference type="AlphaFoldDB" id="A0A1Y2J7N8"/>
<dbReference type="EMBL" id="KZ084086">
    <property type="protein sequence ID" value="OSD08252.1"/>
    <property type="molecule type" value="Genomic_DNA"/>
</dbReference>
<protein>
    <submittedName>
        <fullName evidence="2">Uncharacterized protein</fullName>
    </submittedName>
</protein>
<keyword evidence="3" id="KW-1185">Reference proteome</keyword>
<feature type="compositionally biased region" description="Low complexity" evidence="1">
    <location>
        <begin position="47"/>
        <end position="59"/>
    </location>
</feature>
<dbReference type="OrthoDB" id="2756590at2759"/>
<feature type="region of interest" description="Disordered" evidence="1">
    <location>
        <begin position="1"/>
        <end position="65"/>
    </location>
</feature>
<proteinExistence type="predicted"/>
<organism evidence="2 3">
    <name type="scientific">Trametes coccinea (strain BRFM310)</name>
    <name type="common">Pycnoporus coccineus</name>
    <dbReference type="NCBI Taxonomy" id="1353009"/>
    <lineage>
        <taxon>Eukaryota</taxon>
        <taxon>Fungi</taxon>
        <taxon>Dikarya</taxon>
        <taxon>Basidiomycota</taxon>
        <taxon>Agaricomycotina</taxon>
        <taxon>Agaricomycetes</taxon>
        <taxon>Polyporales</taxon>
        <taxon>Polyporaceae</taxon>
        <taxon>Trametes</taxon>
    </lineage>
</organism>
<accession>A0A1Y2J7N8</accession>
<evidence type="ECO:0000313" key="2">
    <source>
        <dbReference type="EMBL" id="OSD08252.1"/>
    </source>
</evidence>